<dbReference type="eggNOG" id="KOG3964">
    <property type="taxonomic scope" value="Eukaryota"/>
</dbReference>
<dbReference type="UniPathway" id="UPA00084">
    <property type="reaction ID" value="UER00503"/>
</dbReference>
<dbReference type="STRING" id="6412.T1G0I1"/>
<dbReference type="OMA" id="HKCLAQC"/>
<dbReference type="GeneID" id="20214579"/>
<keyword evidence="11" id="KW-0547">Nucleotide-binding</keyword>
<protein>
    <recommendedName>
        <fullName evidence="11">CDP-diacylglycerol--glycerol-3-phosphate 3-phosphatidyltransferase</fullName>
        <ecNumber evidence="11">2.7.8.5</ecNumber>
    </recommendedName>
</protein>
<sequence length="489" mass="56340">MFSWVCKMAPSFHLSGNKIEIIEGPREFHEKLKELSLKSKKRILLGSLYLGISPLEQELVDSIKDALRESDKTDNGKLRVTVVLDYMRASRGFKNSRTMLLSLINHHSSPSSTLPSSSSLNLYLFHTPDLRGWLKKCLPERFNEVVGLFHIKAYIFDDHIIISGSNLSETYFSSRQDRYVLIKNFKPLADFYHQLFDIISKYSFSVGSDDSLHYGDVPHPYSETNKKFRENMKGEVEELIHSYMIAYNNNNTGNYHNDDNDIDNNNDERSHNETDTVIYPLIQMGPMNVTQDEKLTTKLLTHFPKNSRVYLASGYFNITDEYIDIIIRSSSSFFHILTAAPQANSFYKSAGLSGSIPPAYTYIASRFLEQVKNSQQTSRIKMYEYNRPNWTVHSKGVWLYPPSDQNGPDLPYLTLVGSSNYGYRSVKRDLESQLLIITNNKNLQMKLHQASQKLCIQDSYELTADVLKEDDRKVPYWVTLVAPRVKTFF</sequence>
<evidence type="ECO:0000256" key="5">
    <source>
        <dbReference type="ARBA" id="ARBA00022679"/>
    </source>
</evidence>
<keyword evidence="6" id="KW-0677">Repeat</keyword>
<evidence type="ECO:0000256" key="6">
    <source>
        <dbReference type="ARBA" id="ARBA00022737"/>
    </source>
</evidence>
<proteinExistence type="inferred from homology"/>
<evidence type="ECO:0000313" key="13">
    <source>
        <dbReference type="EMBL" id="ESN90719.1"/>
    </source>
</evidence>
<reference evidence="14" key="3">
    <citation type="submission" date="2015-06" db="UniProtKB">
        <authorList>
            <consortium name="EnsemblMetazoa"/>
        </authorList>
    </citation>
    <scope>IDENTIFICATION</scope>
</reference>
<dbReference type="EC" id="2.7.8.5" evidence="11"/>
<reference evidence="15" key="1">
    <citation type="submission" date="2012-12" db="EMBL/GenBank/DDBJ databases">
        <authorList>
            <person name="Hellsten U."/>
            <person name="Grimwood J."/>
            <person name="Chapman J.A."/>
            <person name="Shapiro H."/>
            <person name="Aerts A."/>
            <person name="Otillar R.P."/>
            <person name="Terry A.Y."/>
            <person name="Boore J.L."/>
            <person name="Simakov O."/>
            <person name="Marletaz F."/>
            <person name="Cho S.-J."/>
            <person name="Edsinger-Gonzales E."/>
            <person name="Havlak P."/>
            <person name="Kuo D.-H."/>
            <person name="Larsson T."/>
            <person name="Lv J."/>
            <person name="Arendt D."/>
            <person name="Savage R."/>
            <person name="Osoegawa K."/>
            <person name="de Jong P."/>
            <person name="Lindberg D.R."/>
            <person name="Seaver E.C."/>
            <person name="Weisblat D.A."/>
            <person name="Putnam N.H."/>
            <person name="Grigoriev I.V."/>
            <person name="Rokhsar D.S."/>
        </authorList>
    </citation>
    <scope>NUCLEOTIDE SEQUENCE</scope>
</reference>
<dbReference type="GO" id="GO:0005739">
    <property type="term" value="C:mitochondrion"/>
    <property type="evidence" value="ECO:0000318"/>
    <property type="project" value="GO_Central"/>
</dbReference>
<dbReference type="SUPFAM" id="SSF56024">
    <property type="entry name" value="Phospholipase D/nuclease"/>
    <property type="match status" value="1"/>
</dbReference>
<dbReference type="InParanoid" id="T1G0I1"/>
<keyword evidence="11" id="KW-0067">ATP-binding</keyword>
<keyword evidence="8 11" id="KW-0594">Phospholipid biosynthesis</keyword>
<dbReference type="CDD" id="cd09135">
    <property type="entry name" value="PLDc_PGS1_euk_1"/>
    <property type="match status" value="1"/>
</dbReference>
<evidence type="ECO:0000256" key="8">
    <source>
        <dbReference type="ARBA" id="ARBA00023209"/>
    </source>
</evidence>
<evidence type="ECO:0000256" key="7">
    <source>
        <dbReference type="ARBA" id="ARBA00023098"/>
    </source>
</evidence>
<dbReference type="PANTHER" id="PTHR12586">
    <property type="entry name" value="CDP-DIACYLGLYCEROL--SERINE O-PHOSPHATIDYLTRANSFERASE"/>
    <property type="match status" value="1"/>
</dbReference>
<keyword evidence="4 11" id="KW-0444">Lipid biosynthesis</keyword>
<evidence type="ECO:0000256" key="10">
    <source>
        <dbReference type="ARBA" id="ARBA00048586"/>
    </source>
</evidence>
<comment type="similarity">
    <text evidence="3 11">Belongs to the CDP-alcohol phosphatidyltransferase class-II family.</text>
</comment>
<dbReference type="FunCoup" id="T1G0I1">
    <property type="interactions" value="1281"/>
</dbReference>
<evidence type="ECO:0000313" key="14">
    <source>
        <dbReference type="EnsemblMetazoa" id="HelroP71229"/>
    </source>
</evidence>
<dbReference type="RefSeq" id="XP_009031228.1">
    <property type="nucleotide sequence ID" value="XM_009032980.1"/>
</dbReference>
<dbReference type="PROSITE" id="PS50035">
    <property type="entry name" value="PLD"/>
    <property type="match status" value="1"/>
</dbReference>
<keyword evidence="5 11" id="KW-0808">Transferase</keyword>
<feature type="domain" description="PLD phosphodiesterase" evidence="12">
    <location>
        <begin position="145"/>
        <end position="171"/>
    </location>
</feature>
<evidence type="ECO:0000313" key="15">
    <source>
        <dbReference type="Proteomes" id="UP000015101"/>
    </source>
</evidence>
<dbReference type="PIRSF" id="PIRSF000850">
    <property type="entry name" value="Phospholipase_D_PSS"/>
    <property type="match status" value="1"/>
</dbReference>
<keyword evidence="7 11" id="KW-0443">Lipid metabolism</keyword>
<reference evidence="13 15" key="2">
    <citation type="journal article" date="2013" name="Nature">
        <title>Insights into bilaterian evolution from three spiralian genomes.</title>
        <authorList>
            <person name="Simakov O."/>
            <person name="Marletaz F."/>
            <person name="Cho S.J."/>
            <person name="Edsinger-Gonzales E."/>
            <person name="Havlak P."/>
            <person name="Hellsten U."/>
            <person name="Kuo D.H."/>
            <person name="Larsson T."/>
            <person name="Lv J."/>
            <person name="Arendt D."/>
            <person name="Savage R."/>
            <person name="Osoegawa K."/>
            <person name="de Jong P."/>
            <person name="Grimwood J."/>
            <person name="Chapman J.A."/>
            <person name="Shapiro H."/>
            <person name="Aerts A."/>
            <person name="Otillar R.P."/>
            <person name="Terry A.Y."/>
            <person name="Boore J.L."/>
            <person name="Grigoriev I.V."/>
            <person name="Lindberg D.R."/>
            <person name="Seaver E.C."/>
            <person name="Weisblat D.A."/>
            <person name="Putnam N.H."/>
            <person name="Rokhsar D.S."/>
        </authorList>
    </citation>
    <scope>NUCLEOTIDE SEQUENCE</scope>
</reference>
<dbReference type="PANTHER" id="PTHR12586:SF1">
    <property type="entry name" value="CDP-DIACYLGLYCEROL--GLYCEROL-3-PHOSPHATE 3-PHOSPHATIDYLTRANSFERASE, MITOCHONDRIAL"/>
    <property type="match status" value="1"/>
</dbReference>
<evidence type="ECO:0000256" key="11">
    <source>
        <dbReference type="RuleBase" id="RU365024"/>
    </source>
</evidence>
<gene>
    <name evidence="14" type="primary">20214579</name>
    <name evidence="13" type="ORF">HELRODRAFT_71229</name>
</gene>
<evidence type="ECO:0000256" key="3">
    <source>
        <dbReference type="ARBA" id="ARBA00010682"/>
    </source>
</evidence>
<dbReference type="CDD" id="cd09137">
    <property type="entry name" value="PLDc_PGS1_euk_2"/>
    <property type="match status" value="1"/>
</dbReference>
<dbReference type="AlphaFoldDB" id="T1G0I1"/>
<organism evidence="14 15">
    <name type="scientific">Helobdella robusta</name>
    <name type="common">Californian leech</name>
    <dbReference type="NCBI Taxonomy" id="6412"/>
    <lineage>
        <taxon>Eukaryota</taxon>
        <taxon>Metazoa</taxon>
        <taxon>Spiralia</taxon>
        <taxon>Lophotrochozoa</taxon>
        <taxon>Annelida</taxon>
        <taxon>Clitellata</taxon>
        <taxon>Hirudinea</taxon>
        <taxon>Rhynchobdellida</taxon>
        <taxon>Glossiphoniidae</taxon>
        <taxon>Helobdella</taxon>
    </lineage>
</organism>
<keyword evidence="9 11" id="KW-1208">Phospholipid metabolism</keyword>
<dbReference type="HOGENOM" id="CLU_030471_1_2_1"/>
<dbReference type="KEGG" id="hro:HELRODRAFT_71229"/>
<dbReference type="GO" id="GO:0005524">
    <property type="term" value="F:ATP binding"/>
    <property type="evidence" value="ECO:0007669"/>
    <property type="project" value="UniProtKB-KW"/>
</dbReference>
<dbReference type="Proteomes" id="UP000015101">
    <property type="component" value="Unassembled WGS sequence"/>
</dbReference>
<evidence type="ECO:0000256" key="1">
    <source>
        <dbReference type="ARBA" id="ARBA00003537"/>
    </source>
</evidence>
<accession>T1G0I1</accession>
<dbReference type="OrthoDB" id="10250191at2759"/>
<evidence type="ECO:0000256" key="9">
    <source>
        <dbReference type="ARBA" id="ARBA00023264"/>
    </source>
</evidence>
<dbReference type="InterPro" id="IPR016270">
    <property type="entry name" value="PGS1"/>
</dbReference>
<comment type="pathway">
    <text evidence="2 11">Phospholipid metabolism; phosphatidylglycerol biosynthesis; phosphatidylglycerol from CDP-diacylglycerol: step 1/2.</text>
</comment>
<dbReference type="Gene3D" id="3.30.870.10">
    <property type="entry name" value="Endonuclease Chain A"/>
    <property type="match status" value="2"/>
</dbReference>
<dbReference type="EMBL" id="AMQM01002372">
    <property type="status" value="NOT_ANNOTATED_CDS"/>
    <property type="molecule type" value="Genomic_DNA"/>
</dbReference>
<evidence type="ECO:0000256" key="4">
    <source>
        <dbReference type="ARBA" id="ARBA00022516"/>
    </source>
</evidence>
<comment type="catalytic activity">
    <reaction evidence="10 11">
        <text>a CDP-1,2-diacyl-sn-glycerol + sn-glycerol 3-phosphate = a 1,2-diacyl-sn-glycero-3-phospho-(1'-sn-glycero-3'-phosphate) + CMP + H(+)</text>
        <dbReference type="Rhea" id="RHEA:12593"/>
        <dbReference type="ChEBI" id="CHEBI:15378"/>
        <dbReference type="ChEBI" id="CHEBI:57597"/>
        <dbReference type="ChEBI" id="CHEBI:58332"/>
        <dbReference type="ChEBI" id="CHEBI:60110"/>
        <dbReference type="ChEBI" id="CHEBI:60377"/>
        <dbReference type="EC" id="2.7.8.5"/>
    </reaction>
</comment>
<name>T1G0I1_HELRO</name>
<evidence type="ECO:0000256" key="2">
    <source>
        <dbReference type="ARBA" id="ARBA00005042"/>
    </source>
</evidence>
<keyword evidence="15" id="KW-1185">Reference proteome</keyword>
<dbReference type="CTD" id="20214579"/>
<dbReference type="GO" id="GO:0032049">
    <property type="term" value="P:cardiolipin biosynthetic process"/>
    <property type="evidence" value="ECO:0000318"/>
    <property type="project" value="GO_Central"/>
</dbReference>
<evidence type="ECO:0000259" key="12">
    <source>
        <dbReference type="PROSITE" id="PS50035"/>
    </source>
</evidence>
<dbReference type="InterPro" id="IPR001736">
    <property type="entry name" value="PLipase_D/transphosphatidylase"/>
</dbReference>
<keyword evidence="11" id="KW-0496">Mitochondrion</keyword>
<dbReference type="EnsemblMetazoa" id="HelroT71229">
    <property type="protein sequence ID" value="HelroP71229"/>
    <property type="gene ID" value="HelroG71229"/>
</dbReference>
<dbReference type="GO" id="GO:0008444">
    <property type="term" value="F:CDP-diacylglycerol-glycerol-3-phosphate 3-phosphatidyltransferase activity"/>
    <property type="evidence" value="ECO:0000318"/>
    <property type="project" value="GO_Central"/>
</dbReference>
<dbReference type="EMBL" id="KB097753">
    <property type="protein sequence ID" value="ESN90719.1"/>
    <property type="molecule type" value="Genomic_DNA"/>
</dbReference>
<comment type="subcellular location">
    <subcellularLocation>
        <location evidence="11">Mitochondrion</location>
    </subcellularLocation>
</comment>
<comment type="function">
    <text evidence="1 11">Functions in the biosynthesis of the anionic phospholipids phosphatidylglycerol and cardiolipin.</text>
</comment>